<organism evidence="1 2">
    <name type="scientific">Actinomadura rubrisoli</name>
    <dbReference type="NCBI Taxonomy" id="2530368"/>
    <lineage>
        <taxon>Bacteria</taxon>
        <taxon>Bacillati</taxon>
        <taxon>Actinomycetota</taxon>
        <taxon>Actinomycetes</taxon>
        <taxon>Streptosporangiales</taxon>
        <taxon>Thermomonosporaceae</taxon>
        <taxon>Actinomadura</taxon>
    </lineage>
</organism>
<dbReference type="AlphaFoldDB" id="A0A4R5BY43"/>
<accession>A0A4R5BY43</accession>
<dbReference type="RefSeq" id="WP_131892682.1">
    <property type="nucleotide sequence ID" value="NZ_SMKU01000049.1"/>
</dbReference>
<reference evidence="1 2" key="1">
    <citation type="submission" date="2019-03" db="EMBL/GenBank/DDBJ databases">
        <title>Draft genome sequences of novel Actinobacteria.</title>
        <authorList>
            <person name="Sahin N."/>
            <person name="Ay H."/>
            <person name="Saygin H."/>
        </authorList>
    </citation>
    <scope>NUCLEOTIDE SEQUENCE [LARGE SCALE GENOMIC DNA]</scope>
    <source>
        <strain evidence="1 2">H3C3</strain>
    </source>
</reference>
<evidence type="ECO:0000313" key="2">
    <source>
        <dbReference type="Proteomes" id="UP000294513"/>
    </source>
</evidence>
<keyword evidence="2" id="KW-1185">Reference proteome</keyword>
<dbReference type="OrthoDB" id="5082334at2"/>
<protein>
    <recommendedName>
        <fullName evidence="3">Head-tail adaptor protein</fullName>
    </recommendedName>
</protein>
<dbReference type="EMBL" id="SMKU01000049">
    <property type="protein sequence ID" value="TDD90776.1"/>
    <property type="molecule type" value="Genomic_DNA"/>
</dbReference>
<name>A0A4R5BY43_9ACTN</name>
<sequence>MSTIPRWALVHRVVIEPYEGEGATGAVYAAPVPGVRALVEAKTRYLRSADGHRTVSDTTVYMLPGTNVPARSRLTLPGGRKVIAMAIADHTAPGLPTPDHLEAVCA</sequence>
<comment type="caution">
    <text evidence="1">The sequence shown here is derived from an EMBL/GenBank/DDBJ whole genome shotgun (WGS) entry which is preliminary data.</text>
</comment>
<evidence type="ECO:0000313" key="1">
    <source>
        <dbReference type="EMBL" id="TDD90776.1"/>
    </source>
</evidence>
<dbReference type="Proteomes" id="UP000294513">
    <property type="component" value="Unassembled WGS sequence"/>
</dbReference>
<gene>
    <name evidence="1" type="ORF">E1298_12810</name>
</gene>
<evidence type="ECO:0008006" key="3">
    <source>
        <dbReference type="Google" id="ProtNLM"/>
    </source>
</evidence>
<proteinExistence type="predicted"/>